<keyword evidence="6" id="KW-1185">Reference proteome</keyword>
<evidence type="ECO:0000256" key="2">
    <source>
        <dbReference type="ARBA" id="ARBA00022729"/>
    </source>
</evidence>
<keyword evidence="2" id="KW-0732">Signal</keyword>
<dbReference type="InterPro" id="IPR051601">
    <property type="entry name" value="Serine_prot/Carboxylest_S33"/>
</dbReference>
<name>A0ABY3U5E7_9MYCO</name>
<dbReference type="RefSeq" id="WP_240172219.1">
    <property type="nucleotide sequence ID" value="NZ_CP092365.1"/>
</dbReference>
<dbReference type="PROSITE" id="PS51257">
    <property type="entry name" value="PROKAR_LIPOPROTEIN"/>
    <property type="match status" value="1"/>
</dbReference>
<dbReference type="PANTHER" id="PTHR43248">
    <property type="entry name" value="2-SUCCINYL-6-HYDROXY-2,4-CYCLOHEXADIENE-1-CARBOXYLATE SYNTHASE"/>
    <property type="match status" value="1"/>
</dbReference>
<dbReference type="Pfam" id="PF00561">
    <property type="entry name" value="Abhydrolase_1"/>
    <property type="match status" value="1"/>
</dbReference>
<gene>
    <name evidence="5" type="ORF">MIU77_06720</name>
</gene>
<evidence type="ECO:0000256" key="3">
    <source>
        <dbReference type="ARBA" id="ARBA00022801"/>
    </source>
</evidence>
<dbReference type="SUPFAM" id="SSF53474">
    <property type="entry name" value="alpha/beta-Hydrolases"/>
    <property type="match status" value="1"/>
</dbReference>
<dbReference type="Gene3D" id="3.40.50.1820">
    <property type="entry name" value="alpha/beta hydrolase"/>
    <property type="match status" value="1"/>
</dbReference>
<dbReference type="EMBL" id="CP092365">
    <property type="protein sequence ID" value="ULN53977.1"/>
    <property type="molecule type" value="Genomic_DNA"/>
</dbReference>
<dbReference type="PANTHER" id="PTHR43248:SF29">
    <property type="entry name" value="TRIPEPTIDYL AMINOPEPTIDASE"/>
    <property type="match status" value="1"/>
</dbReference>
<proteinExistence type="inferred from homology"/>
<accession>A0ABY3U5E7</accession>
<evidence type="ECO:0000313" key="5">
    <source>
        <dbReference type="EMBL" id="ULN53977.1"/>
    </source>
</evidence>
<evidence type="ECO:0000256" key="1">
    <source>
        <dbReference type="ARBA" id="ARBA00010088"/>
    </source>
</evidence>
<feature type="domain" description="AB hydrolase-1" evidence="4">
    <location>
        <begin position="106"/>
        <end position="491"/>
    </location>
</feature>
<dbReference type="GO" id="GO:0016787">
    <property type="term" value="F:hydrolase activity"/>
    <property type="evidence" value="ECO:0007669"/>
    <property type="project" value="UniProtKB-KW"/>
</dbReference>
<keyword evidence="3 5" id="KW-0378">Hydrolase</keyword>
<evidence type="ECO:0000313" key="6">
    <source>
        <dbReference type="Proteomes" id="UP001055200"/>
    </source>
</evidence>
<comment type="similarity">
    <text evidence="1">Belongs to the peptidase S33 family.</text>
</comment>
<dbReference type="InterPro" id="IPR029058">
    <property type="entry name" value="AB_hydrolase_fold"/>
</dbReference>
<sequence length="518" mass="55295">MRSHRAAFARTLLVCTVFAAVGLMLAGCVRIVDGQAVLSSPKIGEKVKWDRCRVSPGAAAKLPAGAQCGKVAVPIDYDDPDSDDVSDVATLALIRFPATGDKIGSLLINPGGPGESGIEAAINLVGSIPDQIRQRFDLVGFDPRGVASSRPAVWCNSDADNDRLRAEPQVDYSPEGVEEIEQETKDFVQRCVDKVGDKFLANVGTVNVARDLDAIREALGDDKLTYLGYSYGTRIGSAYAEAYPENVRAMILDGAVDPNADPLEEDLRQMAAFQDAFDDYAADCAAGPECPLGSDPDKAVDVYLSLVEPLVDKPAKTRDPRGLSYNDAIVGTILSLYSPAFWTHLTDGLNELVAGRGDTLLLLSDLYMNRDKNGHYTNATDARVAVNCVDKPPITDREKVIEQDRQAREVAPFMSYGEFTGDAPLGTCAFWPVPPTSEPHTVSAPGLPPVLVVSTTGDPATPYRAGVDLAEQLGGGLITYEGTQHTVVFQGEDCVDELASAYLIDGTLPPPETRCAGG</sequence>
<reference evidence="5" key="1">
    <citation type="submission" date="2022-08" db="EMBL/GenBank/DDBJ databases">
        <title>Complete genome sequence of 14 non-tuberculosis mycobacteria type-strains.</title>
        <authorList>
            <person name="Igarashi Y."/>
            <person name="Osugi A."/>
            <person name="Mitarai S."/>
        </authorList>
    </citation>
    <scope>NUCLEOTIDE SEQUENCE</scope>
    <source>
        <strain evidence="5">DSM 45575</strain>
    </source>
</reference>
<dbReference type="Proteomes" id="UP001055200">
    <property type="component" value="Chromosome"/>
</dbReference>
<evidence type="ECO:0000259" key="4">
    <source>
        <dbReference type="Pfam" id="PF00561"/>
    </source>
</evidence>
<protein>
    <submittedName>
        <fullName evidence="5">Alpha/beta hydrolase</fullName>
    </submittedName>
</protein>
<dbReference type="InterPro" id="IPR000073">
    <property type="entry name" value="AB_hydrolase_1"/>
</dbReference>
<organism evidence="5 6">
    <name type="scientific">Mycolicibacillus parakoreensis</name>
    <dbReference type="NCBI Taxonomy" id="1069221"/>
    <lineage>
        <taxon>Bacteria</taxon>
        <taxon>Bacillati</taxon>
        <taxon>Actinomycetota</taxon>
        <taxon>Actinomycetes</taxon>
        <taxon>Mycobacteriales</taxon>
        <taxon>Mycobacteriaceae</taxon>
        <taxon>Mycolicibacillus</taxon>
    </lineage>
</organism>